<organism evidence="3 4">
    <name type="scientific">Nitrincola iocasae</name>
    <dbReference type="NCBI Taxonomy" id="2614693"/>
    <lineage>
        <taxon>Bacteria</taxon>
        <taxon>Pseudomonadati</taxon>
        <taxon>Pseudomonadota</taxon>
        <taxon>Gammaproteobacteria</taxon>
        <taxon>Oceanospirillales</taxon>
        <taxon>Oceanospirillaceae</taxon>
        <taxon>Nitrincola</taxon>
    </lineage>
</organism>
<feature type="chain" id="PRO_5023820537" evidence="2">
    <location>
        <begin position="22"/>
        <end position="183"/>
    </location>
</feature>
<dbReference type="PANTHER" id="PTHR36302">
    <property type="entry name" value="BLR7088 PROTEIN"/>
    <property type="match status" value="1"/>
</dbReference>
<feature type="region of interest" description="Disordered" evidence="1">
    <location>
        <begin position="156"/>
        <end position="183"/>
    </location>
</feature>
<dbReference type="Pfam" id="PF04314">
    <property type="entry name" value="PCuAC"/>
    <property type="match status" value="1"/>
</dbReference>
<dbReference type="Gene3D" id="2.60.40.1890">
    <property type="entry name" value="PCu(A)C copper chaperone"/>
    <property type="match status" value="1"/>
</dbReference>
<dbReference type="KEGG" id="nik:F5I99_18465"/>
<dbReference type="PANTHER" id="PTHR36302:SF1">
    <property type="entry name" value="COPPER CHAPERONE PCU(A)C"/>
    <property type="match status" value="1"/>
</dbReference>
<reference evidence="3 4" key="1">
    <citation type="submission" date="2019-09" db="EMBL/GenBank/DDBJ databases">
        <title>Nitrincola iocasae sp. nov., a bacterium isolated from the sediment collected at a cold seep field in South China Sea.</title>
        <authorList>
            <person name="Zhang H."/>
            <person name="Wang H."/>
            <person name="Li C."/>
        </authorList>
    </citation>
    <scope>NUCLEOTIDE SEQUENCE [LARGE SCALE GENOMIC DNA]</scope>
    <source>
        <strain evidence="3 4">KXZD1103</strain>
    </source>
</reference>
<dbReference type="AlphaFoldDB" id="A0A5J6LIB5"/>
<evidence type="ECO:0000256" key="2">
    <source>
        <dbReference type="SAM" id="SignalP"/>
    </source>
</evidence>
<dbReference type="InterPro" id="IPR058248">
    <property type="entry name" value="Lxx211020-like"/>
</dbReference>
<accession>A0A5J6LIB5</accession>
<evidence type="ECO:0000256" key="1">
    <source>
        <dbReference type="SAM" id="MobiDB-lite"/>
    </source>
</evidence>
<proteinExistence type="predicted"/>
<name>A0A5J6LIB5_9GAMM</name>
<dbReference type="Proteomes" id="UP000325606">
    <property type="component" value="Chromosome"/>
</dbReference>
<evidence type="ECO:0000313" key="4">
    <source>
        <dbReference type="Proteomes" id="UP000325606"/>
    </source>
</evidence>
<feature type="signal peptide" evidence="2">
    <location>
        <begin position="1"/>
        <end position="21"/>
    </location>
</feature>
<keyword evidence="2" id="KW-0732">Signal</keyword>
<gene>
    <name evidence="3" type="ORF">F5I99_18465</name>
</gene>
<sequence>MMSIVRFGAILLVSLCFSAHAMAEKIYVDSAWSPYFAVPELDSAPVYMTITNLSAKQRQLLSVSTDVADQVLIQSMETVADVAQVTDISAVALPSGVPINMDNSGLYLLLDGINEPLRAGSRFNINLMFDEGESQTVRVQVRSVAVSGDRMLENLRTDPMQQGLSPRRSEGLDEGVMTDPLIR</sequence>
<dbReference type="SUPFAM" id="SSF110087">
    <property type="entry name" value="DR1885-like metal-binding protein"/>
    <property type="match status" value="1"/>
</dbReference>
<keyword evidence="4" id="KW-1185">Reference proteome</keyword>
<evidence type="ECO:0000313" key="3">
    <source>
        <dbReference type="EMBL" id="QEW08314.1"/>
    </source>
</evidence>
<dbReference type="InterPro" id="IPR007410">
    <property type="entry name" value="LpqE-like"/>
</dbReference>
<dbReference type="EMBL" id="CP044222">
    <property type="protein sequence ID" value="QEW08314.1"/>
    <property type="molecule type" value="Genomic_DNA"/>
</dbReference>
<dbReference type="RefSeq" id="WP_151058610.1">
    <property type="nucleotide sequence ID" value="NZ_CP044222.1"/>
</dbReference>
<dbReference type="InterPro" id="IPR036182">
    <property type="entry name" value="PCuAC_sf"/>
</dbReference>
<protein>
    <submittedName>
        <fullName evidence="3">Copper chaperone PCu(A)C</fullName>
    </submittedName>
</protein>